<dbReference type="EMBL" id="QGDO01000001">
    <property type="protein sequence ID" value="PWJ44367.1"/>
    <property type="molecule type" value="Genomic_DNA"/>
</dbReference>
<keyword evidence="2" id="KW-0378">Hydrolase</keyword>
<dbReference type="GO" id="GO:0008758">
    <property type="term" value="F:UDP-2,3-diacylglucosamine hydrolase activity"/>
    <property type="evidence" value="ECO:0007669"/>
    <property type="project" value="TreeGrafter"/>
</dbReference>
<proteinExistence type="predicted"/>
<dbReference type="PANTHER" id="PTHR31302:SF31">
    <property type="entry name" value="PHOSPHODIESTERASE YAEI"/>
    <property type="match status" value="1"/>
</dbReference>
<keyword evidence="3" id="KW-1133">Transmembrane helix</keyword>
<dbReference type="Proteomes" id="UP000245535">
    <property type="component" value="Unassembled WGS sequence"/>
</dbReference>
<evidence type="ECO:0000259" key="4">
    <source>
        <dbReference type="Pfam" id="PF00149"/>
    </source>
</evidence>
<gene>
    <name evidence="5" type="ORF">BC781_101717</name>
</gene>
<dbReference type="SUPFAM" id="SSF56300">
    <property type="entry name" value="Metallo-dependent phosphatases"/>
    <property type="match status" value="1"/>
</dbReference>
<organism evidence="5 6">
    <name type="scientific">Sediminitomix flava</name>
    <dbReference type="NCBI Taxonomy" id="379075"/>
    <lineage>
        <taxon>Bacteria</taxon>
        <taxon>Pseudomonadati</taxon>
        <taxon>Bacteroidota</taxon>
        <taxon>Cytophagia</taxon>
        <taxon>Cytophagales</taxon>
        <taxon>Flammeovirgaceae</taxon>
        <taxon>Sediminitomix</taxon>
    </lineage>
</organism>
<keyword evidence="3" id="KW-0812">Transmembrane</keyword>
<evidence type="ECO:0000256" key="1">
    <source>
        <dbReference type="ARBA" id="ARBA00022723"/>
    </source>
</evidence>
<feature type="transmembrane region" description="Helical" evidence="3">
    <location>
        <begin position="133"/>
        <end position="154"/>
    </location>
</feature>
<comment type="caution">
    <text evidence="5">The sequence shown here is derived from an EMBL/GenBank/DDBJ whole genome shotgun (WGS) entry which is preliminary data.</text>
</comment>
<evidence type="ECO:0000313" key="6">
    <source>
        <dbReference type="Proteomes" id="UP000245535"/>
    </source>
</evidence>
<dbReference type="AlphaFoldDB" id="A0A316A3Q9"/>
<dbReference type="InterPro" id="IPR004843">
    <property type="entry name" value="Calcineurin-like_PHP"/>
</dbReference>
<dbReference type="Pfam" id="PF00149">
    <property type="entry name" value="Metallophos"/>
    <property type="match status" value="1"/>
</dbReference>
<feature type="domain" description="Calcineurin-like phosphoesterase" evidence="4">
    <location>
        <begin position="179"/>
        <end position="358"/>
    </location>
</feature>
<keyword evidence="3" id="KW-0472">Membrane</keyword>
<dbReference type="GO" id="GO:0009245">
    <property type="term" value="P:lipid A biosynthetic process"/>
    <property type="evidence" value="ECO:0007669"/>
    <property type="project" value="TreeGrafter"/>
</dbReference>
<reference evidence="5 6" key="1">
    <citation type="submission" date="2018-03" db="EMBL/GenBank/DDBJ databases">
        <title>Genomic Encyclopedia of Archaeal and Bacterial Type Strains, Phase II (KMG-II): from individual species to whole genera.</title>
        <authorList>
            <person name="Goeker M."/>
        </authorList>
    </citation>
    <scope>NUCLEOTIDE SEQUENCE [LARGE SCALE GENOMIC DNA]</scope>
    <source>
        <strain evidence="5 6">DSM 28229</strain>
    </source>
</reference>
<keyword evidence="1" id="KW-0479">Metal-binding</keyword>
<feature type="transmembrane region" description="Helical" evidence="3">
    <location>
        <begin position="5"/>
        <end position="24"/>
    </location>
</feature>
<sequence>MKERVVIFVSVVFVILFLLDLYSFKGVKLLAEDISKKSTQGLLLKGYWVFNVFIYLLFVAEVFLFEKYRVPGYTPYFFIANALIMMSIFSKLIFVLFHGANDLVYWTKMIGEYLFSAPKVDEETATKISRGKFLTYVGAGLAAVPAGAFLYGMLKGRYDFRVIKKTLSFDNLPKAFDGLKVVQISDIHIGSFPKGHPSVQRAVEQINELEPDVILFTGDLVNNLAIETDGWVDVMKQMKAKYGKYSILGNHDYGMYVPWENKNDQIANFDAVKQANRDMGFDLLLDENRVLEKDGERIGILGVENWGEGFLKKGDLNKALSGTEGLPFKMLLSHDPSHWDAQVRDTDIDVTLSGHTHGMQFGIEIPGIKWSPVKYRYPRWAGLYQEGKQFLYVNRGFGYHAYAGRIGMAPEITELTLTKA</sequence>
<dbReference type="RefSeq" id="WP_109615861.1">
    <property type="nucleotide sequence ID" value="NZ_QGDO01000001.1"/>
</dbReference>
<feature type="transmembrane region" description="Helical" evidence="3">
    <location>
        <begin position="44"/>
        <end position="64"/>
    </location>
</feature>
<dbReference type="InterPro" id="IPR051158">
    <property type="entry name" value="Metallophosphoesterase_sf"/>
</dbReference>
<name>A0A316A3Q9_SEDFL</name>
<accession>A0A316A3Q9</accession>
<dbReference type="OrthoDB" id="9780884at2"/>
<dbReference type="GO" id="GO:0016020">
    <property type="term" value="C:membrane"/>
    <property type="evidence" value="ECO:0007669"/>
    <property type="project" value="GOC"/>
</dbReference>
<protein>
    <recommendedName>
        <fullName evidence="4">Calcineurin-like phosphoesterase domain-containing protein</fullName>
    </recommendedName>
</protein>
<evidence type="ECO:0000256" key="2">
    <source>
        <dbReference type="ARBA" id="ARBA00022801"/>
    </source>
</evidence>
<keyword evidence="6" id="KW-1185">Reference proteome</keyword>
<dbReference type="GO" id="GO:0046872">
    <property type="term" value="F:metal ion binding"/>
    <property type="evidence" value="ECO:0007669"/>
    <property type="project" value="UniProtKB-KW"/>
</dbReference>
<dbReference type="CDD" id="cd07385">
    <property type="entry name" value="MPP_YkuE_C"/>
    <property type="match status" value="1"/>
</dbReference>
<dbReference type="Gene3D" id="3.60.21.10">
    <property type="match status" value="1"/>
</dbReference>
<feature type="transmembrane region" description="Helical" evidence="3">
    <location>
        <begin position="76"/>
        <end position="97"/>
    </location>
</feature>
<dbReference type="InterPro" id="IPR029052">
    <property type="entry name" value="Metallo-depent_PP-like"/>
</dbReference>
<evidence type="ECO:0000313" key="5">
    <source>
        <dbReference type="EMBL" id="PWJ44367.1"/>
    </source>
</evidence>
<evidence type="ECO:0000256" key="3">
    <source>
        <dbReference type="SAM" id="Phobius"/>
    </source>
</evidence>
<dbReference type="PANTHER" id="PTHR31302">
    <property type="entry name" value="TRANSMEMBRANE PROTEIN WITH METALLOPHOSPHOESTERASE DOMAIN-RELATED"/>
    <property type="match status" value="1"/>
</dbReference>